<keyword evidence="2" id="KW-1185">Reference proteome</keyword>
<dbReference type="AlphaFoldDB" id="A0A0L6VPN2"/>
<evidence type="ECO:0000313" key="1">
    <source>
        <dbReference type="EMBL" id="KNZ62678.1"/>
    </source>
</evidence>
<gene>
    <name evidence="1" type="ORF">VP01_1237g5</name>
</gene>
<dbReference type="EMBL" id="LAVV01002643">
    <property type="protein sequence ID" value="KNZ62678.1"/>
    <property type="molecule type" value="Genomic_DNA"/>
</dbReference>
<name>A0A0L6VPN2_9BASI</name>
<comment type="caution">
    <text evidence="1">The sequence shown here is derived from an EMBL/GenBank/DDBJ whole genome shotgun (WGS) entry which is preliminary data.</text>
</comment>
<accession>A0A0L6VPN2</accession>
<evidence type="ECO:0000313" key="2">
    <source>
        <dbReference type="Proteomes" id="UP000037035"/>
    </source>
</evidence>
<protein>
    <submittedName>
        <fullName evidence="1">Uncharacterized protein</fullName>
    </submittedName>
</protein>
<dbReference type="Proteomes" id="UP000037035">
    <property type="component" value="Unassembled WGS sequence"/>
</dbReference>
<dbReference type="VEuPathDB" id="FungiDB:VP01_1237g5"/>
<sequence>MQDYIPSCFRNCQRHTVPSQDGIEYDVVGKSLVTDGTQDLLCEFEGDPNLIEHCFGGNYHPKKGGNVCKFP</sequence>
<proteinExistence type="predicted"/>
<organism evidence="1 2">
    <name type="scientific">Puccinia sorghi</name>
    <dbReference type="NCBI Taxonomy" id="27349"/>
    <lineage>
        <taxon>Eukaryota</taxon>
        <taxon>Fungi</taxon>
        <taxon>Dikarya</taxon>
        <taxon>Basidiomycota</taxon>
        <taxon>Pucciniomycotina</taxon>
        <taxon>Pucciniomycetes</taxon>
        <taxon>Pucciniales</taxon>
        <taxon>Pucciniaceae</taxon>
        <taxon>Puccinia</taxon>
    </lineage>
</organism>
<reference evidence="1 2" key="1">
    <citation type="submission" date="2015-08" db="EMBL/GenBank/DDBJ databases">
        <title>Next Generation Sequencing and Analysis of the Genome of Puccinia sorghi L Schw, the Causal Agent of Maize Common Rust.</title>
        <authorList>
            <person name="Rochi L."/>
            <person name="Burguener G."/>
            <person name="Darino M."/>
            <person name="Turjanski A."/>
            <person name="Kreff E."/>
            <person name="Dieguez M.J."/>
            <person name="Sacco F."/>
        </authorList>
    </citation>
    <scope>NUCLEOTIDE SEQUENCE [LARGE SCALE GENOMIC DNA]</scope>
    <source>
        <strain evidence="1 2">RO10H11247</strain>
    </source>
</reference>